<protein>
    <recommendedName>
        <fullName evidence="4">60S ribosomal protein L34</fullName>
    </recommendedName>
</protein>
<evidence type="ECO:0000313" key="2">
    <source>
        <dbReference type="EMBL" id="KAG8383090.1"/>
    </source>
</evidence>
<evidence type="ECO:0000256" key="1">
    <source>
        <dbReference type="SAM" id="MobiDB-lite"/>
    </source>
</evidence>
<evidence type="ECO:0000313" key="3">
    <source>
        <dbReference type="Proteomes" id="UP000826271"/>
    </source>
</evidence>
<comment type="caution">
    <text evidence="2">The sequence shown here is derived from an EMBL/GenBank/DDBJ whole genome shotgun (WGS) entry which is preliminary data.</text>
</comment>
<proteinExistence type="predicted"/>
<dbReference type="InterPro" id="IPR012870">
    <property type="entry name" value="DUF1666"/>
</dbReference>
<dbReference type="PANTHER" id="PTHR46741:SF4">
    <property type="entry name" value="FINGER FYVE DOMAIN PROTEIN, PUTATIVE (DUF1666)-RELATED"/>
    <property type="match status" value="1"/>
</dbReference>
<feature type="region of interest" description="Disordered" evidence="1">
    <location>
        <begin position="51"/>
        <end position="70"/>
    </location>
</feature>
<dbReference type="Proteomes" id="UP000826271">
    <property type="component" value="Unassembled WGS sequence"/>
</dbReference>
<dbReference type="EMBL" id="WHWC01000005">
    <property type="protein sequence ID" value="KAG8383090.1"/>
    <property type="molecule type" value="Genomic_DNA"/>
</dbReference>
<feature type="region of interest" description="Disordered" evidence="1">
    <location>
        <begin position="111"/>
        <end position="157"/>
    </location>
</feature>
<dbReference type="PANTHER" id="PTHR46741">
    <property type="entry name" value="OS09G0413600 PROTEIN"/>
    <property type="match status" value="1"/>
</dbReference>
<accession>A0AAV6XNM5</accession>
<dbReference type="Pfam" id="PF07891">
    <property type="entry name" value="DUF1666"/>
    <property type="match status" value="1"/>
</dbReference>
<dbReference type="Gene3D" id="6.20.340.10">
    <property type="match status" value="1"/>
</dbReference>
<gene>
    <name evidence="2" type="ORF">BUALT_Bualt05G0148400</name>
</gene>
<dbReference type="InterPro" id="IPR038562">
    <property type="entry name" value="Ribosomal_eL34_C_sf"/>
</dbReference>
<dbReference type="AlphaFoldDB" id="A0AAV6XNM5"/>
<evidence type="ECO:0008006" key="4">
    <source>
        <dbReference type="Google" id="ProtNLM"/>
    </source>
</evidence>
<dbReference type="GO" id="GO:0003735">
    <property type="term" value="F:structural constituent of ribosome"/>
    <property type="evidence" value="ECO:0007669"/>
    <property type="project" value="InterPro"/>
</dbReference>
<dbReference type="GO" id="GO:1990904">
    <property type="term" value="C:ribonucleoprotein complex"/>
    <property type="evidence" value="ECO:0007669"/>
    <property type="project" value="UniProtKB-KW"/>
</dbReference>
<reference evidence="2" key="1">
    <citation type="submission" date="2019-10" db="EMBL/GenBank/DDBJ databases">
        <authorList>
            <person name="Zhang R."/>
            <person name="Pan Y."/>
            <person name="Wang J."/>
            <person name="Ma R."/>
            <person name="Yu S."/>
        </authorList>
    </citation>
    <scope>NUCLEOTIDE SEQUENCE</scope>
    <source>
        <strain evidence="2">LA-IB0</strain>
        <tissue evidence="2">Leaf</tissue>
    </source>
</reference>
<sequence length="665" mass="79265">MHEFGENIQEFDEKQEISRGKELLEHEFGDDIQEFDENSEISRGKELLEHEFEEKSQEFHEKSEISRGNELFERELEEKTQEFDEKSELFQGNELLEHEFEENIHKFHEKSELSRGNELLEHEFEEKTQEFHEKSESSRENELLEHEFEEKTQESDEKSDFYFSFNLFNPDNLLKSPYIEEIHEEKEAISTKEIVFAENESVDDQDYSYEVEFFPENRKPENYDDDDEYIELKPEIMEEHNNISRGFDFDSDSDSDEEFEADALLEHQNLVHQMKMELKSCRTGGLPTISEECESPKMFEDLKPLKIDQKLEYKDMIEEIQKFYKCYLEKMRKLDIFNYQTLHAISFLQLKDSEVFAAGKKHSASGHFILPKTWPWKVQRIYADPMHKSIVEMHRDLELVYVGQLCLSWEILCWLYVKARELLDYDCNGNHSYNRVAGEFQQFQVLVQRFIEDEPFQEHRVKNYVKNRCLIRSLLHVPTIKDDCLKDMKGRREDTDAISIEMLIEIIRESMSIFREFLWADKRSTNVVTKGISGIKVDNLQDPTNLELFLDIITNLQKKERRIKENTRSENCIVKKLKKHRECRLDHELFASQVELRLIPHLRPAEYKRSRLSRNRRTVNRPYGGVLSGGAVRERIIRAFLVEEQKIVKKVLKIQKAKEKLAAKS</sequence>
<name>A0AAV6XNM5_9LAMI</name>
<dbReference type="GO" id="GO:0005840">
    <property type="term" value="C:ribosome"/>
    <property type="evidence" value="ECO:0007669"/>
    <property type="project" value="UniProtKB-KW"/>
</dbReference>
<organism evidence="2 3">
    <name type="scientific">Buddleja alternifolia</name>
    <dbReference type="NCBI Taxonomy" id="168488"/>
    <lineage>
        <taxon>Eukaryota</taxon>
        <taxon>Viridiplantae</taxon>
        <taxon>Streptophyta</taxon>
        <taxon>Embryophyta</taxon>
        <taxon>Tracheophyta</taxon>
        <taxon>Spermatophyta</taxon>
        <taxon>Magnoliopsida</taxon>
        <taxon>eudicotyledons</taxon>
        <taxon>Gunneridae</taxon>
        <taxon>Pentapetalae</taxon>
        <taxon>asterids</taxon>
        <taxon>lamiids</taxon>
        <taxon>Lamiales</taxon>
        <taxon>Scrophulariaceae</taxon>
        <taxon>Buddlejeae</taxon>
        <taxon>Buddleja</taxon>
    </lineage>
</organism>
<dbReference type="GO" id="GO:0006412">
    <property type="term" value="P:translation"/>
    <property type="evidence" value="ECO:0007669"/>
    <property type="project" value="InterPro"/>
</dbReference>
<keyword evidence="3" id="KW-1185">Reference proteome</keyword>